<evidence type="ECO:0000313" key="5">
    <source>
        <dbReference type="EMBL" id="TFB29394.1"/>
    </source>
</evidence>
<dbReference type="CDD" id="cd02440">
    <property type="entry name" value="AdoMet_MTases"/>
    <property type="match status" value="1"/>
</dbReference>
<keyword evidence="2 4" id="KW-0808">Transferase</keyword>
<dbReference type="Proteomes" id="UP000273898">
    <property type="component" value="Unassembled WGS sequence"/>
</dbReference>
<evidence type="ECO:0000256" key="1">
    <source>
        <dbReference type="ARBA" id="ARBA00022603"/>
    </source>
</evidence>
<reference evidence="5 7" key="2">
    <citation type="submission" date="2019-03" db="EMBL/GenBank/DDBJ databases">
        <authorList>
            <person name="He R.-H."/>
        </authorList>
    </citation>
    <scope>NUCLEOTIDE SEQUENCE [LARGE SCALE GENOMIC DNA]</scope>
    <source>
        <strain evidence="5 7">DSM 19624</strain>
    </source>
</reference>
<keyword evidence="7" id="KW-1185">Reference proteome</keyword>
<evidence type="ECO:0000313" key="7">
    <source>
        <dbReference type="Proteomes" id="UP000297429"/>
    </source>
</evidence>
<dbReference type="AlphaFoldDB" id="A0A497XVW9"/>
<dbReference type="InterPro" id="IPR041698">
    <property type="entry name" value="Methyltransf_25"/>
</dbReference>
<name>A0A497XVW9_9SPHI</name>
<dbReference type="InterPro" id="IPR029063">
    <property type="entry name" value="SAM-dependent_MTases_sf"/>
</dbReference>
<evidence type="ECO:0000313" key="6">
    <source>
        <dbReference type="Proteomes" id="UP000273898"/>
    </source>
</evidence>
<dbReference type="SUPFAM" id="SSF53335">
    <property type="entry name" value="S-adenosyl-L-methionine-dependent methyltransferases"/>
    <property type="match status" value="1"/>
</dbReference>
<reference evidence="4 6" key="1">
    <citation type="submission" date="2018-10" db="EMBL/GenBank/DDBJ databases">
        <title>Genomic Encyclopedia of Archaeal and Bacterial Type Strains, Phase II (KMG-II): from individual species to whole genera.</title>
        <authorList>
            <person name="Goeker M."/>
        </authorList>
    </citation>
    <scope>NUCLEOTIDE SEQUENCE [LARGE SCALE GENOMIC DNA]</scope>
    <source>
        <strain evidence="4 6">DSM 19624</strain>
    </source>
</reference>
<dbReference type="EMBL" id="SOPX01000004">
    <property type="protein sequence ID" value="TFB29394.1"/>
    <property type="molecule type" value="Genomic_DNA"/>
</dbReference>
<comment type="caution">
    <text evidence="4">The sequence shown here is derived from an EMBL/GenBank/DDBJ whole genome shotgun (WGS) entry which is preliminary data.</text>
</comment>
<dbReference type="GO" id="GO:0008168">
    <property type="term" value="F:methyltransferase activity"/>
    <property type="evidence" value="ECO:0007669"/>
    <property type="project" value="UniProtKB-KW"/>
</dbReference>
<evidence type="ECO:0000313" key="4">
    <source>
        <dbReference type="EMBL" id="RLJ72763.1"/>
    </source>
</evidence>
<dbReference type="GO" id="GO:0032259">
    <property type="term" value="P:methylation"/>
    <property type="evidence" value="ECO:0007669"/>
    <property type="project" value="UniProtKB-KW"/>
</dbReference>
<dbReference type="RefSeq" id="WP_121286894.1">
    <property type="nucleotide sequence ID" value="NZ_RCCK01000014.1"/>
</dbReference>
<feature type="domain" description="Methyltransferase" evidence="3">
    <location>
        <begin position="60"/>
        <end position="157"/>
    </location>
</feature>
<dbReference type="Pfam" id="PF13649">
    <property type="entry name" value="Methyltransf_25"/>
    <property type="match status" value="1"/>
</dbReference>
<dbReference type="OrthoDB" id="9770553at2"/>
<dbReference type="EMBL" id="RCCK01000014">
    <property type="protein sequence ID" value="RLJ72763.1"/>
    <property type="molecule type" value="Genomic_DNA"/>
</dbReference>
<protein>
    <submittedName>
        <fullName evidence="5">Class I SAM-dependent methyltransferase</fullName>
    </submittedName>
    <submittedName>
        <fullName evidence="4">tRNA (Cmo5U34)-methyltransferase</fullName>
    </submittedName>
</protein>
<organism evidence="4 6">
    <name type="scientific">Pedobacter alluvionis</name>
    <dbReference type="NCBI Taxonomy" id="475253"/>
    <lineage>
        <taxon>Bacteria</taxon>
        <taxon>Pseudomonadati</taxon>
        <taxon>Bacteroidota</taxon>
        <taxon>Sphingobacteriia</taxon>
        <taxon>Sphingobacteriales</taxon>
        <taxon>Sphingobacteriaceae</taxon>
        <taxon>Pedobacter</taxon>
    </lineage>
</organism>
<dbReference type="Gene3D" id="3.40.50.150">
    <property type="entry name" value="Vaccinia Virus protein VP39"/>
    <property type="match status" value="1"/>
</dbReference>
<gene>
    <name evidence="4" type="ORF">BCL90_4405</name>
    <name evidence="5" type="ORF">E3V97_20350</name>
</gene>
<dbReference type="PANTHER" id="PTHR43861">
    <property type="entry name" value="TRANS-ACONITATE 2-METHYLTRANSFERASE-RELATED"/>
    <property type="match status" value="1"/>
</dbReference>
<keyword evidence="1 4" id="KW-0489">Methyltransferase</keyword>
<sequence length="240" mass="26875">MNKDYSHKATNEEIKTRFDNDVERFSNLESGQQTTIDAPLTMELCTGAAKYINPDAQELLDIGCGAGNYTLKMLSKIPNLNCTLNDLSLPMLERASDRVSAQTTGTVTVIQDDMRNLNLPDNHFDIVLAAATFHHLRTDADWELVFTKVYSALKPGGSIWISDLIAHDSALIDNLFQDQYGAYLETLGGEAYKQKVFDYIEYEDTPRSLNYQLALLQKVGFSVTEILHKNSYFAAFGAIK</sequence>
<dbReference type="Proteomes" id="UP000297429">
    <property type="component" value="Unassembled WGS sequence"/>
</dbReference>
<evidence type="ECO:0000256" key="2">
    <source>
        <dbReference type="ARBA" id="ARBA00022679"/>
    </source>
</evidence>
<evidence type="ECO:0000259" key="3">
    <source>
        <dbReference type="Pfam" id="PF13649"/>
    </source>
</evidence>
<dbReference type="PANTHER" id="PTHR43861:SF1">
    <property type="entry name" value="TRANS-ACONITATE 2-METHYLTRANSFERASE"/>
    <property type="match status" value="1"/>
</dbReference>
<accession>A0A497XVW9</accession>
<proteinExistence type="predicted"/>